<protein>
    <submittedName>
        <fullName evidence="3">Lysophospholipase L1</fullName>
    </submittedName>
</protein>
<feature type="domain" description="SGNH hydrolase-type esterase" evidence="2">
    <location>
        <begin position="50"/>
        <end position="275"/>
    </location>
</feature>
<accession>A0A1C6SQR0</accession>
<evidence type="ECO:0000313" key="4">
    <source>
        <dbReference type="Proteomes" id="UP000198959"/>
    </source>
</evidence>
<keyword evidence="1" id="KW-0732">Signal</keyword>
<evidence type="ECO:0000313" key="3">
    <source>
        <dbReference type="EMBL" id="SCL31623.1"/>
    </source>
</evidence>
<dbReference type="InterPro" id="IPR051532">
    <property type="entry name" value="Ester_Hydrolysis_Enzymes"/>
</dbReference>
<dbReference type="InterPro" id="IPR013830">
    <property type="entry name" value="SGNH_hydro"/>
</dbReference>
<dbReference type="PANTHER" id="PTHR30383:SF5">
    <property type="entry name" value="SGNH HYDROLASE-TYPE ESTERASE DOMAIN-CONTAINING PROTEIN"/>
    <property type="match status" value="1"/>
</dbReference>
<dbReference type="AlphaFoldDB" id="A0A1C6SQR0"/>
<feature type="chain" id="PRO_5008746064" evidence="1">
    <location>
        <begin position="20"/>
        <end position="288"/>
    </location>
</feature>
<dbReference type="SUPFAM" id="SSF52266">
    <property type="entry name" value="SGNH hydrolase"/>
    <property type="match status" value="1"/>
</dbReference>
<reference evidence="4" key="1">
    <citation type="submission" date="2016-06" db="EMBL/GenBank/DDBJ databases">
        <authorList>
            <person name="Varghese N."/>
            <person name="Submissions Spin"/>
        </authorList>
    </citation>
    <scope>NUCLEOTIDE SEQUENCE [LARGE SCALE GENOMIC DNA]</scope>
    <source>
        <strain evidence="4">DSM 43817</strain>
    </source>
</reference>
<dbReference type="GO" id="GO:0004622">
    <property type="term" value="F:phosphatidylcholine lysophospholipase activity"/>
    <property type="evidence" value="ECO:0007669"/>
    <property type="project" value="TreeGrafter"/>
</dbReference>
<dbReference type="Proteomes" id="UP000198959">
    <property type="component" value="Unassembled WGS sequence"/>
</dbReference>
<name>A0A1C6SQR0_9ACTN</name>
<dbReference type="Gene3D" id="3.40.50.1110">
    <property type="entry name" value="SGNH hydrolase"/>
    <property type="match status" value="1"/>
</dbReference>
<dbReference type="RefSeq" id="WP_091645180.1">
    <property type="nucleotide sequence ID" value="NZ_FMHW01000002.1"/>
</dbReference>
<dbReference type="EMBL" id="FMHW01000002">
    <property type="protein sequence ID" value="SCL31623.1"/>
    <property type="molecule type" value="Genomic_DNA"/>
</dbReference>
<evidence type="ECO:0000259" key="2">
    <source>
        <dbReference type="Pfam" id="PF13472"/>
    </source>
</evidence>
<dbReference type="OrthoDB" id="5561551at2"/>
<dbReference type="STRING" id="145854.GA0074692_3148"/>
<organism evidence="3 4">
    <name type="scientific">Micromonospora pallida</name>
    <dbReference type="NCBI Taxonomy" id="145854"/>
    <lineage>
        <taxon>Bacteria</taxon>
        <taxon>Bacillati</taxon>
        <taxon>Actinomycetota</taxon>
        <taxon>Actinomycetes</taxon>
        <taxon>Micromonosporales</taxon>
        <taxon>Micromonosporaceae</taxon>
        <taxon>Micromonospora</taxon>
    </lineage>
</organism>
<evidence type="ECO:0000256" key="1">
    <source>
        <dbReference type="SAM" id="SignalP"/>
    </source>
</evidence>
<keyword evidence="4" id="KW-1185">Reference proteome</keyword>
<dbReference type="InterPro" id="IPR036514">
    <property type="entry name" value="SGNH_hydro_sf"/>
</dbReference>
<dbReference type="PANTHER" id="PTHR30383">
    <property type="entry name" value="THIOESTERASE 1/PROTEASE 1/LYSOPHOSPHOLIPASE L1"/>
    <property type="match status" value="1"/>
</dbReference>
<gene>
    <name evidence="3" type="ORF">GA0074692_3148</name>
</gene>
<dbReference type="PROSITE" id="PS51257">
    <property type="entry name" value="PROKAR_LIPOPROTEIN"/>
    <property type="match status" value="1"/>
</dbReference>
<sequence>MPRRWVAAVASLSALVALACEGGGGGGDGGATPRPPRDTPRPGTPVVMAALGDSISTGFGTCLVLSSCERNSWSTGDGRRVESHYRRLLELNPGIRGRAYNHAKPGARASALADQATRAVRDRADYVTVLIGANDACRGTIEAMTPVATFREQVDRALRTLREGRPKARVLVVSIPDLHRLWEVGHTDERALRSWQRGVCPALLAAPTSTAAADRERRRVFRERIDAYNDQLSAACRAYGSRCRYDRGAAHRVRFTLDDVNTLDHFHPNNAGQQRLAEVTWSAAGFAD</sequence>
<proteinExistence type="predicted"/>
<feature type="signal peptide" evidence="1">
    <location>
        <begin position="1"/>
        <end position="19"/>
    </location>
</feature>
<dbReference type="Pfam" id="PF13472">
    <property type="entry name" value="Lipase_GDSL_2"/>
    <property type="match status" value="1"/>
</dbReference>